<dbReference type="RefSeq" id="WP_090770114.1">
    <property type="nucleotide sequence ID" value="NZ_FNFB01000019.1"/>
</dbReference>
<accession>A0A1G9J4M5</accession>
<reference evidence="2 3" key="1">
    <citation type="submission" date="2016-10" db="EMBL/GenBank/DDBJ databases">
        <authorList>
            <person name="de Groot N.N."/>
        </authorList>
    </citation>
    <scope>NUCLEOTIDE SEQUENCE [LARGE SCALE GENOMIC DNA]</scope>
    <source>
        <strain evidence="2 3">CGMCC 4.5681</strain>
    </source>
</reference>
<dbReference type="Pfam" id="PF03551">
    <property type="entry name" value="PadR"/>
    <property type="match status" value="1"/>
</dbReference>
<dbReference type="SUPFAM" id="SSF46785">
    <property type="entry name" value="Winged helix' DNA-binding domain"/>
    <property type="match status" value="1"/>
</dbReference>
<gene>
    <name evidence="2" type="ORF">SAMN05421874_119102</name>
</gene>
<organism evidence="2 3">
    <name type="scientific">Nonomuraea maritima</name>
    <dbReference type="NCBI Taxonomy" id="683260"/>
    <lineage>
        <taxon>Bacteria</taxon>
        <taxon>Bacillati</taxon>
        <taxon>Actinomycetota</taxon>
        <taxon>Actinomycetes</taxon>
        <taxon>Streptosporangiales</taxon>
        <taxon>Streptosporangiaceae</taxon>
        <taxon>Nonomuraea</taxon>
    </lineage>
</organism>
<dbReference type="STRING" id="683260.SAMN05421874_119102"/>
<dbReference type="PANTHER" id="PTHR43252">
    <property type="entry name" value="TRANSCRIPTIONAL REGULATOR YQJI"/>
    <property type="match status" value="1"/>
</dbReference>
<protein>
    <submittedName>
        <fullName evidence="2">DNA-binding transcriptional regulator, PadR family</fullName>
    </submittedName>
</protein>
<keyword evidence="2" id="KW-0238">DNA-binding</keyword>
<dbReference type="EMBL" id="FNFB01000019">
    <property type="protein sequence ID" value="SDL32173.1"/>
    <property type="molecule type" value="Genomic_DNA"/>
</dbReference>
<keyword evidence="3" id="KW-1185">Reference proteome</keyword>
<dbReference type="Gene3D" id="1.10.10.10">
    <property type="entry name" value="Winged helix-like DNA-binding domain superfamily/Winged helix DNA-binding domain"/>
    <property type="match status" value="1"/>
</dbReference>
<sequence>MARRHDLVGLTVLALLTVRPSHPYELHRFILDTHKDYVTGLPRSLYHAVERLARDELIVPVGTDREGRRPERTVYEITDEGRAELRARLRQLLERPDPDRRAFVAAVSLLGCLPLPEARRALRARAATIEGLLAGMEAHMRAVADTGLPAILMLEVELERALHTAELGWIEGVLDRLDRGELDWEVTVEM</sequence>
<dbReference type="OrthoDB" id="8443918at2"/>
<proteinExistence type="predicted"/>
<evidence type="ECO:0000313" key="2">
    <source>
        <dbReference type="EMBL" id="SDL32173.1"/>
    </source>
</evidence>
<dbReference type="InterPro" id="IPR005149">
    <property type="entry name" value="Tscrpt_reg_PadR_N"/>
</dbReference>
<dbReference type="GO" id="GO:0003677">
    <property type="term" value="F:DNA binding"/>
    <property type="evidence" value="ECO:0007669"/>
    <property type="project" value="UniProtKB-KW"/>
</dbReference>
<name>A0A1G9J4M5_9ACTN</name>
<dbReference type="AlphaFoldDB" id="A0A1G9J4M5"/>
<dbReference type="Proteomes" id="UP000198683">
    <property type="component" value="Unassembled WGS sequence"/>
</dbReference>
<feature type="domain" description="Transcription regulator PadR N-terminal" evidence="1">
    <location>
        <begin position="12"/>
        <end position="86"/>
    </location>
</feature>
<dbReference type="InterPro" id="IPR036390">
    <property type="entry name" value="WH_DNA-bd_sf"/>
</dbReference>
<dbReference type="PANTHER" id="PTHR43252:SF6">
    <property type="entry name" value="NEGATIVE TRANSCRIPTION REGULATOR PADR"/>
    <property type="match status" value="1"/>
</dbReference>
<evidence type="ECO:0000313" key="3">
    <source>
        <dbReference type="Proteomes" id="UP000198683"/>
    </source>
</evidence>
<evidence type="ECO:0000259" key="1">
    <source>
        <dbReference type="Pfam" id="PF03551"/>
    </source>
</evidence>
<dbReference type="InterPro" id="IPR036388">
    <property type="entry name" value="WH-like_DNA-bd_sf"/>
</dbReference>